<dbReference type="Proteomes" id="UP001256547">
    <property type="component" value="Unassembled WGS sequence"/>
</dbReference>
<dbReference type="SUPFAM" id="SSF51161">
    <property type="entry name" value="Trimeric LpxA-like enzymes"/>
    <property type="match status" value="1"/>
</dbReference>
<dbReference type="PANTHER" id="PTHR23416">
    <property type="entry name" value="SIALIC ACID SYNTHASE-RELATED"/>
    <property type="match status" value="1"/>
</dbReference>
<sequence length="194" mass="21400">MMFRYVKDVRLVKSLFSKAIVFRKTRFTNKGTIMSSGRLILGKVYKGEKPFLSSVLIKKGGKLICKNNFSIYSGCRVTIEDSAVLMLGSGYVNYDAKINCFNKISIGERVMIGENVVIRDSDNHEIERNSKPSTAPIVIEDDVWIGANCTILKGVRIGRGSVIAAGSVVIDDVLEHSLVAGVPAKIKKESINWI</sequence>
<evidence type="ECO:0000313" key="1">
    <source>
        <dbReference type="EMBL" id="MDT2597058.1"/>
    </source>
</evidence>
<dbReference type="CDD" id="cd04647">
    <property type="entry name" value="LbH_MAT_like"/>
    <property type="match status" value="1"/>
</dbReference>
<protein>
    <submittedName>
        <fullName evidence="1">Acyltransferase</fullName>
    </submittedName>
</protein>
<dbReference type="Gene3D" id="2.160.10.10">
    <property type="entry name" value="Hexapeptide repeat proteins"/>
    <property type="match status" value="1"/>
</dbReference>
<reference evidence="1 2" key="1">
    <citation type="submission" date="2023-03" db="EMBL/GenBank/DDBJ databases">
        <authorList>
            <person name="Shen W."/>
            <person name="Cai J."/>
        </authorList>
    </citation>
    <scope>NUCLEOTIDE SEQUENCE [LARGE SCALE GENOMIC DNA]</scope>
    <source>
        <strain evidence="1 2">P72-2</strain>
    </source>
</reference>
<name>A0ABU3EQD0_9ENTE</name>
<keyword evidence="1" id="KW-0012">Acyltransferase</keyword>
<gene>
    <name evidence="1" type="ORF">P7D39_08575</name>
</gene>
<dbReference type="EMBL" id="JARPYR010000015">
    <property type="protein sequence ID" value="MDT2597058.1"/>
    <property type="molecule type" value="Genomic_DNA"/>
</dbReference>
<dbReference type="InterPro" id="IPR011004">
    <property type="entry name" value="Trimer_LpxA-like_sf"/>
</dbReference>
<dbReference type="GO" id="GO:0016746">
    <property type="term" value="F:acyltransferase activity"/>
    <property type="evidence" value="ECO:0007669"/>
    <property type="project" value="UniProtKB-KW"/>
</dbReference>
<dbReference type="InterPro" id="IPR001451">
    <property type="entry name" value="Hexapep"/>
</dbReference>
<evidence type="ECO:0000313" key="2">
    <source>
        <dbReference type="Proteomes" id="UP001256547"/>
    </source>
</evidence>
<accession>A0ABU3EQD0</accession>
<dbReference type="RefSeq" id="WP_311924765.1">
    <property type="nucleotide sequence ID" value="NZ_JARPYR010000015.1"/>
</dbReference>
<organism evidence="1 2">
    <name type="scientific">Enterococcus dongliensis</name>
    <dbReference type="NCBI Taxonomy" id="2559925"/>
    <lineage>
        <taxon>Bacteria</taxon>
        <taxon>Bacillati</taxon>
        <taxon>Bacillota</taxon>
        <taxon>Bacilli</taxon>
        <taxon>Lactobacillales</taxon>
        <taxon>Enterococcaceae</taxon>
        <taxon>Enterococcus</taxon>
    </lineage>
</organism>
<keyword evidence="1" id="KW-0808">Transferase</keyword>
<keyword evidence="2" id="KW-1185">Reference proteome</keyword>
<proteinExistence type="predicted"/>
<dbReference type="Pfam" id="PF00132">
    <property type="entry name" value="Hexapep"/>
    <property type="match status" value="1"/>
</dbReference>
<dbReference type="InterPro" id="IPR051159">
    <property type="entry name" value="Hexapeptide_acetyltransf"/>
</dbReference>
<comment type="caution">
    <text evidence="1">The sequence shown here is derived from an EMBL/GenBank/DDBJ whole genome shotgun (WGS) entry which is preliminary data.</text>
</comment>